<dbReference type="EMBL" id="SDMP01000010">
    <property type="protein sequence ID" value="RYR34965.1"/>
    <property type="molecule type" value="Genomic_DNA"/>
</dbReference>
<dbReference type="PANTHER" id="PTHR47718:SF13">
    <property type="entry name" value="OS09G0290500 PROTEIN"/>
    <property type="match status" value="1"/>
</dbReference>
<gene>
    <name evidence="1" type="ORF">Ahy_A10g050035</name>
</gene>
<sequence length="208" mass="24128">MCDVLQVLLFEKDPDRYCNNSMYAPFQEEGFIEENAASDGDDFEWIGGHSAESGVEGINDDVYGDGFYYNWEEMGIDRLADLGCINLKKIRVDQIKMLHFVDQEVAFAFYNLYAKMNEFAARRESGRWIIIYFQEVHNHKMLEDTLTFMLPRHRIMNAAAINQMNMMLKVGIRTPQIYASFVQTAGGHKNVPFRQTKEAHWWGCNIVS</sequence>
<proteinExistence type="predicted"/>
<protein>
    <recommendedName>
        <fullName evidence="3">Protein FAR1-RELATED SEQUENCE</fullName>
    </recommendedName>
</protein>
<dbReference type="AlphaFoldDB" id="A0A445B8F6"/>
<reference evidence="1 2" key="1">
    <citation type="submission" date="2019-01" db="EMBL/GenBank/DDBJ databases">
        <title>Sequencing of cultivated peanut Arachis hypogaea provides insights into genome evolution and oil improvement.</title>
        <authorList>
            <person name="Chen X."/>
        </authorList>
    </citation>
    <scope>NUCLEOTIDE SEQUENCE [LARGE SCALE GENOMIC DNA]</scope>
    <source>
        <strain evidence="2">cv. Fuhuasheng</strain>
        <tissue evidence="1">Leaves</tissue>
    </source>
</reference>
<keyword evidence="2" id="KW-1185">Reference proteome</keyword>
<accession>A0A445B8F6</accession>
<evidence type="ECO:0000313" key="1">
    <source>
        <dbReference type="EMBL" id="RYR34965.1"/>
    </source>
</evidence>
<organism evidence="1 2">
    <name type="scientific">Arachis hypogaea</name>
    <name type="common">Peanut</name>
    <dbReference type="NCBI Taxonomy" id="3818"/>
    <lineage>
        <taxon>Eukaryota</taxon>
        <taxon>Viridiplantae</taxon>
        <taxon>Streptophyta</taxon>
        <taxon>Embryophyta</taxon>
        <taxon>Tracheophyta</taxon>
        <taxon>Spermatophyta</taxon>
        <taxon>Magnoliopsida</taxon>
        <taxon>eudicotyledons</taxon>
        <taxon>Gunneridae</taxon>
        <taxon>Pentapetalae</taxon>
        <taxon>rosids</taxon>
        <taxon>fabids</taxon>
        <taxon>Fabales</taxon>
        <taxon>Fabaceae</taxon>
        <taxon>Papilionoideae</taxon>
        <taxon>50 kb inversion clade</taxon>
        <taxon>dalbergioids sensu lato</taxon>
        <taxon>Dalbergieae</taxon>
        <taxon>Pterocarpus clade</taxon>
        <taxon>Arachis</taxon>
    </lineage>
</organism>
<evidence type="ECO:0000313" key="2">
    <source>
        <dbReference type="Proteomes" id="UP000289738"/>
    </source>
</evidence>
<evidence type="ECO:0008006" key="3">
    <source>
        <dbReference type="Google" id="ProtNLM"/>
    </source>
</evidence>
<comment type="caution">
    <text evidence="1">The sequence shown here is derived from an EMBL/GenBank/DDBJ whole genome shotgun (WGS) entry which is preliminary data.</text>
</comment>
<dbReference type="Proteomes" id="UP000289738">
    <property type="component" value="Chromosome A10"/>
</dbReference>
<name>A0A445B8F6_ARAHY</name>
<dbReference type="PANTHER" id="PTHR47718">
    <property type="entry name" value="OS01G0519700 PROTEIN"/>
    <property type="match status" value="1"/>
</dbReference>